<dbReference type="EMBL" id="QGGV01000011">
    <property type="protein sequence ID" value="PWK54583.1"/>
    <property type="molecule type" value="Genomic_DNA"/>
</dbReference>
<evidence type="ECO:0000313" key="3">
    <source>
        <dbReference type="EMBL" id="PWK54583.1"/>
    </source>
</evidence>
<comment type="similarity">
    <text evidence="1">Belongs to the UPF0065 (bug) family.</text>
</comment>
<dbReference type="RefSeq" id="WP_109760696.1">
    <property type="nucleotide sequence ID" value="NZ_CP034588.1"/>
</dbReference>
<keyword evidence="3" id="KW-0675">Receptor</keyword>
<organism evidence="3 4">
    <name type="scientific">Silicimonas algicola</name>
    <dbReference type="NCBI Taxonomy" id="1826607"/>
    <lineage>
        <taxon>Bacteria</taxon>
        <taxon>Pseudomonadati</taxon>
        <taxon>Pseudomonadota</taxon>
        <taxon>Alphaproteobacteria</taxon>
        <taxon>Rhodobacterales</taxon>
        <taxon>Paracoccaceae</taxon>
    </lineage>
</organism>
<feature type="chain" id="PRO_5016233299" evidence="2">
    <location>
        <begin position="22"/>
        <end position="359"/>
    </location>
</feature>
<protein>
    <submittedName>
        <fullName evidence="3">Tripartite-type tricarboxylate transporter receptor subunit TctC</fullName>
    </submittedName>
</protein>
<reference evidence="3 4" key="1">
    <citation type="submission" date="2018-05" db="EMBL/GenBank/DDBJ databases">
        <title>Genomic Encyclopedia of Type Strains, Phase IV (KMG-IV): sequencing the most valuable type-strain genomes for metagenomic binning, comparative biology and taxonomic classification.</title>
        <authorList>
            <person name="Goeker M."/>
        </authorList>
    </citation>
    <scope>NUCLEOTIDE SEQUENCE [LARGE SCALE GENOMIC DNA]</scope>
    <source>
        <strain evidence="3 4">DSM 103371</strain>
    </source>
</reference>
<dbReference type="Gene3D" id="3.40.190.10">
    <property type="entry name" value="Periplasmic binding protein-like II"/>
    <property type="match status" value="1"/>
</dbReference>
<evidence type="ECO:0000313" key="4">
    <source>
        <dbReference type="Proteomes" id="UP000245390"/>
    </source>
</evidence>
<evidence type="ECO:0000256" key="2">
    <source>
        <dbReference type="SAM" id="SignalP"/>
    </source>
</evidence>
<dbReference type="PANTHER" id="PTHR42928:SF5">
    <property type="entry name" value="BLR1237 PROTEIN"/>
    <property type="match status" value="1"/>
</dbReference>
<feature type="signal peptide" evidence="2">
    <location>
        <begin position="1"/>
        <end position="21"/>
    </location>
</feature>
<comment type="caution">
    <text evidence="3">The sequence shown here is derived from an EMBL/GenBank/DDBJ whole genome shotgun (WGS) entry which is preliminary data.</text>
</comment>
<dbReference type="Proteomes" id="UP000245390">
    <property type="component" value="Unassembled WGS sequence"/>
</dbReference>
<accession>A0A316G1S7</accession>
<keyword evidence="4" id="KW-1185">Reference proteome</keyword>
<dbReference type="OrthoDB" id="8970543at2"/>
<sequence length="359" mass="38647">MRLQSLPAAVFAAALALPAAAQDVDFSGQTIDFIVPYGPGGGSSTHARAIAPLLEQELPGNPTIVITNVEGGGSIRGLNQFTQTAEPDGLTIAALGTGSYFAPLLGDATVEYPLSEFRPILASPYGLVAYGRADAGFTGDSLQDVQLLQDNTFVHVGDGPAKADMPVMYCYDLLGIEVLGVWGTSRGESRQAFERGESQVNYDNLAGWESELKPMMDEGVMVPIFTMGYLNEAGELERDPTLPDTPHCMELYEMVHGEPVTGVQREVWDAMFAIRMSTAKTIVLPPGTPDDIFATYQAAMQRVVNRPEMADPTLQLELGGYPQAVGEAAIRGHRQASVISDEAQAELLRWLADTWSVTY</sequence>
<dbReference type="KEGG" id="salo:EF888_14725"/>
<dbReference type="InterPro" id="IPR042100">
    <property type="entry name" value="Bug_dom1"/>
</dbReference>
<proteinExistence type="inferred from homology"/>
<dbReference type="InterPro" id="IPR005064">
    <property type="entry name" value="BUG"/>
</dbReference>
<dbReference type="AlphaFoldDB" id="A0A316G1S7"/>
<gene>
    <name evidence="3" type="ORF">C8D95_11117</name>
</gene>
<evidence type="ECO:0000256" key="1">
    <source>
        <dbReference type="ARBA" id="ARBA00006987"/>
    </source>
</evidence>
<dbReference type="PANTHER" id="PTHR42928">
    <property type="entry name" value="TRICARBOXYLATE-BINDING PROTEIN"/>
    <property type="match status" value="1"/>
</dbReference>
<dbReference type="Gene3D" id="3.40.190.150">
    <property type="entry name" value="Bordetella uptake gene, domain 1"/>
    <property type="match status" value="1"/>
</dbReference>
<keyword evidence="2" id="KW-0732">Signal</keyword>
<name>A0A316G1S7_9RHOB</name>